<name>A0A196SF28_BLAHN</name>
<dbReference type="PANTHER" id="PTHR11947:SF3">
    <property type="entry name" value="[PYRUVATE DEHYDROGENASE (ACETYL-TRANSFERRING)] KINASE, MITOCHONDRIAL"/>
    <property type="match status" value="1"/>
</dbReference>
<dbReference type="EC" id="2.7.11.-" evidence="8"/>
<dbReference type="InterPro" id="IPR036890">
    <property type="entry name" value="HATPase_C_sf"/>
</dbReference>
<gene>
    <name evidence="10" type="ORF">AV274_2677</name>
</gene>
<dbReference type="OrthoDB" id="241648at2759"/>
<keyword evidence="3 8" id="KW-0547">Nucleotide-binding</keyword>
<dbReference type="PROSITE" id="PS50109">
    <property type="entry name" value="HIS_KIN"/>
    <property type="match status" value="1"/>
</dbReference>
<dbReference type="InterPro" id="IPR039028">
    <property type="entry name" value="BCKD/PDK"/>
</dbReference>
<dbReference type="Pfam" id="PF02518">
    <property type="entry name" value="HATPase_c"/>
    <property type="match status" value="1"/>
</dbReference>
<dbReference type="InterPro" id="IPR003594">
    <property type="entry name" value="HATPase_dom"/>
</dbReference>
<dbReference type="GO" id="GO:0004740">
    <property type="term" value="F:pyruvate dehydrogenase (acetyl-transferring) kinase activity"/>
    <property type="evidence" value="ECO:0007669"/>
    <property type="project" value="UniProtKB-EC"/>
</dbReference>
<dbReference type="SMART" id="SM00387">
    <property type="entry name" value="HATPase_c"/>
    <property type="match status" value="1"/>
</dbReference>
<evidence type="ECO:0000259" key="9">
    <source>
        <dbReference type="PROSITE" id="PS50109"/>
    </source>
</evidence>
<dbReference type="InterPro" id="IPR005467">
    <property type="entry name" value="His_kinase_dom"/>
</dbReference>
<dbReference type="EMBL" id="LXWW01000129">
    <property type="protein sequence ID" value="OAO15603.1"/>
    <property type="molecule type" value="Genomic_DNA"/>
</dbReference>
<dbReference type="InterPro" id="IPR036784">
    <property type="entry name" value="AK/P_DHK_N_sf"/>
</dbReference>
<dbReference type="SUPFAM" id="SSF55874">
    <property type="entry name" value="ATPase domain of HSP90 chaperone/DNA topoisomerase II/histidine kinase"/>
    <property type="match status" value="1"/>
</dbReference>
<comment type="subcellular location">
    <subcellularLocation>
        <location evidence="8">Mitochondrion matrix</location>
    </subcellularLocation>
</comment>
<dbReference type="InterPro" id="IPR018955">
    <property type="entry name" value="BCDHK/PDK_N"/>
</dbReference>
<keyword evidence="10" id="KW-0670">Pyruvate</keyword>
<organism evidence="10 11">
    <name type="scientific">Blastocystis sp. subtype 1 (strain ATCC 50177 / NandII)</name>
    <dbReference type="NCBI Taxonomy" id="478820"/>
    <lineage>
        <taxon>Eukaryota</taxon>
        <taxon>Sar</taxon>
        <taxon>Stramenopiles</taxon>
        <taxon>Bigyra</taxon>
        <taxon>Opalozoa</taxon>
        <taxon>Opalinata</taxon>
        <taxon>Blastocystidae</taxon>
        <taxon>Blastocystis</taxon>
    </lineage>
</organism>
<sequence length="406" mass="46471">MLSSLCSLGTKVIPPVRTGSFALGSARYFNDYSPSKIAAARKEMIRLRRLDQYAITLDHLEQFGRNCDDKKFLLSAQFCYRELPIRLAYRIYDLENMPFGMSNMSTTKTVRDWYIYSLIDMLDFGRPKTYDDAVAFTEVLRNIYDRHSGTMEMMARSVFSVKEEIERSGKMDTELDPIKPALDSFYTSRIGIRILLEQHLSLEEQMRDPIPGYTGIINRNTNPYDVAQLAIDQAQQVCNRQYGQTVPVSIYSHKDRTFSYIPSMLRHILFELLKNSMRATIEQHEFDDELPPIKVVISDGDNNSDIIMKISDEGGGIARKNINRIWDYFYSTSKIQFLGKDGTDFGIDSPMCGLGYGLPLSRLYAQYFGGSLEIVSIEGYGTDAYLYLKKVGDQEEPIQKLLKPSL</sequence>
<dbReference type="GO" id="GO:0005524">
    <property type="term" value="F:ATP binding"/>
    <property type="evidence" value="ECO:0007669"/>
    <property type="project" value="UniProtKB-UniRule"/>
</dbReference>
<evidence type="ECO:0000256" key="8">
    <source>
        <dbReference type="RuleBase" id="RU366032"/>
    </source>
</evidence>
<dbReference type="Pfam" id="PF10436">
    <property type="entry name" value="BCDHK_Adom3"/>
    <property type="match status" value="1"/>
</dbReference>
<dbReference type="SUPFAM" id="SSF69012">
    <property type="entry name" value="alpha-ketoacid dehydrogenase kinase, N-terminal domain"/>
    <property type="match status" value="1"/>
</dbReference>
<evidence type="ECO:0000256" key="7">
    <source>
        <dbReference type="ARBA" id="ARBA00048201"/>
    </source>
</evidence>
<keyword evidence="6 8" id="KW-0496">Mitochondrion</keyword>
<reference evidence="10 11" key="1">
    <citation type="submission" date="2016-05" db="EMBL/GenBank/DDBJ databases">
        <title>Nuclear genome of Blastocystis sp. subtype 1 NandII.</title>
        <authorList>
            <person name="Gentekaki E."/>
            <person name="Curtis B."/>
            <person name="Stairs C."/>
            <person name="Eme L."/>
            <person name="Herman E."/>
            <person name="Klimes V."/>
            <person name="Arias M.C."/>
            <person name="Elias M."/>
            <person name="Hilliou F."/>
            <person name="Klute M."/>
            <person name="Malik S.-B."/>
            <person name="Pightling A."/>
            <person name="Rachubinski R."/>
            <person name="Salas D."/>
            <person name="Schlacht A."/>
            <person name="Suga H."/>
            <person name="Archibald J."/>
            <person name="Ball S.G."/>
            <person name="Clark G."/>
            <person name="Dacks J."/>
            <person name="Van Der Giezen M."/>
            <person name="Tsaousis A."/>
            <person name="Roger A."/>
        </authorList>
    </citation>
    <scope>NUCLEOTIDE SEQUENCE [LARGE SCALE GENOMIC DNA]</scope>
    <source>
        <strain evidence="11">ATCC 50177 / NandII</strain>
    </source>
</reference>
<evidence type="ECO:0000256" key="2">
    <source>
        <dbReference type="ARBA" id="ARBA00022679"/>
    </source>
</evidence>
<keyword evidence="11" id="KW-1185">Reference proteome</keyword>
<protein>
    <recommendedName>
        <fullName evidence="8">Protein-serine/threonine kinase</fullName>
        <ecNumber evidence="8">2.7.11.-</ecNumber>
    </recommendedName>
</protein>
<evidence type="ECO:0000256" key="4">
    <source>
        <dbReference type="ARBA" id="ARBA00022777"/>
    </source>
</evidence>
<keyword evidence="2 8" id="KW-0808">Transferase</keyword>
<evidence type="ECO:0000256" key="3">
    <source>
        <dbReference type="ARBA" id="ARBA00022741"/>
    </source>
</evidence>
<dbReference type="GO" id="GO:0005759">
    <property type="term" value="C:mitochondrial matrix"/>
    <property type="evidence" value="ECO:0007669"/>
    <property type="project" value="UniProtKB-SubCell"/>
</dbReference>
<comment type="caution">
    <text evidence="10">The sequence shown here is derived from an EMBL/GenBank/DDBJ whole genome shotgun (WGS) entry which is preliminary data.</text>
</comment>
<evidence type="ECO:0000256" key="5">
    <source>
        <dbReference type="ARBA" id="ARBA00022840"/>
    </source>
</evidence>
<dbReference type="PANTHER" id="PTHR11947">
    <property type="entry name" value="PYRUVATE DEHYDROGENASE KINASE"/>
    <property type="match status" value="1"/>
</dbReference>
<dbReference type="AlphaFoldDB" id="A0A196SF28"/>
<dbReference type="Proteomes" id="UP000078348">
    <property type="component" value="Unassembled WGS sequence"/>
</dbReference>
<dbReference type="Gene3D" id="3.30.565.10">
    <property type="entry name" value="Histidine kinase-like ATPase, C-terminal domain"/>
    <property type="match status" value="1"/>
</dbReference>
<evidence type="ECO:0000256" key="6">
    <source>
        <dbReference type="ARBA" id="ARBA00023128"/>
    </source>
</evidence>
<evidence type="ECO:0000313" key="10">
    <source>
        <dbReference type="EMBL" id="OAO15603.1"/>
    </source>
</evidence>
<evidence type="ECO:0000313" key="11">
    <source>
        <dbReference type="Proteomes" id="UP000078348"/>
    </source>
</evidence>
<keyword evidence="5 8" id="KW-0067">ATP-binding</keyword>
<comment type="similarity">
    <text evidence="1 8">Belongs to the PDK/BCKDK protein kinase family.</text>
</comment>
<evidence type="ECO:0000256" key="1">
    <source>
        <dbReference type="ARBA" id="ARBA00006155"/>
    </source>
</evidence>
<dbReference type="CDD" id="cd16929">
    <property type="entry name" value="HATPase_PDK-like"/>
    <property type="match status" value="1"/>
</dbReference>
<dbReference type="STRING" id="478820.A0A196SF28"/>
<dbReference type="Gene3D" id="1.20.140.20">
    <property type="entry name" value="Alpha-ketoacid/pyruvate dehydrogenase kinase, N-terminal domain"/>
    <property type="match status" value="1"/>
</dbReference>
<dbReference type="GO" id="GO:0010906">
    <property type="term" value="P:regulation of glucose metabolic process"/>
    <property type="evidence" value="ECO:0007669"/>
    <property type="project" value="TreeGrafter"/>
</dbReference>
<keyword evidence="4 8" id="KW-0418">Kinase</keyword>
<accession>A0A196SF28</accession>
<comment type="catalytic activity">
    <reaction evidence="7">
        <text>L-seryl-[pyruvate dehydrogenase E1 alpha subunit] + ATP = O-phospho-L-seryl-[pyruvate dehydrogenase E1 alpha subunit] + ADP + H(+)</text>
        <dbReference type="Rhea" id="RHEA:23052"/>
        <dbReference type="Rhea" id="RHEA-COMP:13689"/>
        <dbReference type="Rhea" id="RHEA-COMP:13690"/>
        <dbReference type="ChEBI" id="CHEBI:15378"/>
        <dbReference type="ChEBI" id="CHEBI:29999"/>
        <dbReference type="ChEBI" id="CHEBI:30616"/>
        <dbReference type="ChEBI" id="CHEBI:83421"/>
        <dbReference type="ChEBI" id="CHEBI:456216"/>
        <dbReference type="EC" id="2.7.11.2"/>
    </reaction>
</comment>
<feature type="domain" description="Histidine kinase" evidence="9">
    <location>
        <begin position="265"/>
        <end position="392"/>
    </location>
</feature>
<proteinExistence type="inferred from homology"/>